<evidence type="ECO:0000313" key="2">
    <source>
        <dbReference type="Proteomes" id="UP000004642"/>
    </source>
</evidence>
<dbReference type="EMBL" id="AFCJ01000388">
    <property type="protein sequence ID" value="EHC43781.1"/>
    <property type="molecule type" value="Genomic_DNA"/>
</dbReference>
<dbReference type="AlphaFoldDB" id="G5LKM0"/>
<comment type="caution">
    <text evidence="1">The sequence shown here is derived from an EMBL/GenBank/DDBJ whole genome shotgun (WGS) entry which is preliminary data.</text>
</comment>
<accession>G5LKM0</accession>
<reference evidence="1 2" key="1">
    <citation type="journal article" date="2011" name="BMC Genomics">
        <title>Genome sequencing reveals diversification of virulence factor content and possible host adaptation in distinct subpopulations of Salmonella enterica.</title>
        <authorList>
            <person name="den Bakker H.C."/>
            <person name="Moreno Switt A.I."/>
            <person name="Govoni G."/>
            <person name="Cummings C.A."/>
            <person name="Ranieri M.L."/>
            <person name="Degoricija L."/>
            <person name="Hoelzer K."/>
            <person name="Rodriguez-Rivera L.D."/>
            <person name="Brown S."/>
            <person name="Bolchacova E."/>
            <person name="Furtado M.R."/>
            <person name="Wiedmann M."/>
        </authorList>
    </citation>
    <scope>NUCLEOTIDE SEQUENCE [LARGE SCALE GENOMIC DNA]</scope>
    <source>
        <strain evidence="1 2">R6-377</strain>
    </source>
</reference>
<proteinExistence type="predicted"/>
<evidence type="ECO:0000313" key="1">
    <source>
        <dbReference type="EMBL" id="EHC43781.1"/>
    </source>
</evidence>
<gene>
    <name evidence="1" type="ORF">LTSEALA_0933</name>
</gene>
<protein>
    <submittedName>
        <fullName evidence="1">Uncharacterized protein</fullName>
    </submittedName>
</protein>
<sequence>MDGFDWAQGMRDDPIDLGGVMNIHVQFAKPGRQMKSPVRCNQLRQHVILSQ</sequence>
<dbReference type="Proteomes" id="UP000004642">
    <property type="component" value="Unassembled WGS sequence"/>
</dbReference>
<organism evidence="1 2">
    <name type="scientific">Salmonella enterica subsp. enterica serovar Alachua str. R6-377</name>
    <dbReference type="NCBI Taxonomy" id="913241"/>
    <lineage>
        <taxon>Bacteria</taxon>
        <taxon>Pseudomonadati</taxon>
        <taxon>Pseudomonadota</taxon>
        <taxon>Gammaproteobacteria</taxon>
        <taxon>Enterobacterales</taxon>
        <taxon>Enterobacteriaceae</taxon>
        <taxon>Salmonella</taxon>
    </lineage>
</organism>
<name>G5LKM0_SALET</name>